<dbReference type="Gene3D" id="1.10.1660.10">
    <property type="match status" value="1"/>
</dbReference>
<evidence type="ECO:0000313" key="4">
    <source>
        <dbReference type="Proteomes" id="UP001344632"/>
    </source>
</evidence>
<dbReference type="SUPFAM" id="SSF46955">
    <property type="entry name" value="Putative DNA-binding domain"/>
    <property type="match status" value="1"/>
</dbReference>
<proteinExistence type="predicted"/>
<evidence type="ECO:0000259" key="2">
    <source>
        <dbReference type="PROSITE" id="PS50937"/>
    </source>
</evidence>
<sequence>MDEYKIDDVARECGLTKRTIRYYEELGVFPAPDRSEGGIRIYTREHIDYLKKIVTAKEILGFSLQELVQYLSVSDAYKMNHQAYHDVKSREEQKSKLTHMEQMLDEQIEMIYSKIERMKNMQSELENTRVRLKGFIQKFDEEAASTD</sequence>
<dbReference type="EMBL" id="JARLKZ010000003">
    <property type="protein sequence ID" value="MEC0239152.1"/>
    <property type="molecule type" value="Genomic_DNA"/>
</dbReference>
<gene>
    <name evidence="3" type="ORF">P4H66_04610</name>
</gene>
<dbReference type="PROSITE" id="PS50937">
    <property type="entry name" value="HTH_MERR_2"/>
    <property type="match status" value="1"/>
</dbReference>
<keyword evidence="4" id="KW-1185">Reference proteome</keyword>
<dbReference type="RefSeq" id="WP_326086103.1">
    <property type="nucleotide sequence ID" value="NZ_JARLKZ010000003.1"/>
</dbReference>
<dbReference type="PANTHER" id="PTHR30204:SF58">
    <property type="entry name" value="HTH-TYPE TRANSCRIPTIONAL REGULATOR YFMP"/>
    <property type="match status" value="1"/>
</dbReference>
<dbReference type="Proteomes" id="UP001344632">
    <property type="component" value="Unassembled WGS sequence"/>
</dbReference>
<dbReference type="SMART" id="SM00422">
    <property type="entry name" value="HTH_MERR"/>
    <property type="match status" value="1"/>
</dbReference>
<name>A0ABU6GLX3_9BACL</name>
<feature type="domain" description="HTH merR-type" evidence="2">
    <location>
        <begin position="3"/>
        <end position="73"/>
    </location>
</feature>
<protein>
    <submittedName>
        <fullName evidence="3">MerR family transcriptional regulator</fullName>
    </submittedName>
</protein>
<evidence type="ECO:0000256" key="1">
    <source>
        <dbReference type="ARBA" id="ARBA00023125"/>
    </source>
</evidence>
<keyword evidence="1" id="KW-0238">DNA-binding</keyword>
<evidence type="ECO:0000313" key="3">
    <source>
        <dbReference type="EMBL" id="MEC0239152.1"/>
    </source>
</evidence>
<dbReference type="PANTHER" id="PTHR30204">
    <property type="entry name" value="REDOX-CYCLING DRUG-SENSING TRANSCRIPTIONAL ACTIVATOR SOXR"/>
    <property type="match status" value="1"/>
</dbReference>
<dbReference type="InterPro" id="IPR000551">
    <property type="entry name" value="MerR-type_HTH_dom"/>
</dbReference>
<reference evidence="3 4" key="1">
    <citation type="submission" date="2023-03" db="EMBL/GenBank/DDBJ databases">
        <title>Bacillus Genome Sequencing.</title>
        <authorList>
            <person name="Dunlap C."/>
        </authorList>
    </citation>
    <scope>NUCLEOTIDE SEQUENCE [LARGE SCALE GENOMIC DNA]</scope>
    <source>
        <strain evidence="3 4">BD-525</strain>
    </source>
</reference>
<accession>A0ABU6GLX3</accession>
<dbReference type="InterPro" id="IPR009061">
    <property type="entry name" value="DNA-bd_dom_put_sf"/>
</dbReference>
<dbReference type="InterPro" id="IPR047057">
    <property type="entry name" value="MerR_fam"/>
</dbReference>
<comment type="caution">
    <text evidence="3">The sequence shown here is derived from an EMBL/GenBank/DDBJ whole genome shotgun (WGS) entry which is preliminary data.</text>
</comment>
<organism evidence="3 4">
    <name type="scientific">Paenibacillus dokdonensis</name>
    <dbReference type="NCBI Taxonomy" id="2567944"/>
    <lineage>
        <taxon>Bacteria</taxon>
        <taxon>Bacillati</taxon>
        <taxon>Bacillota</taxon>
        <taxon>Bacilli</taxon>
        <taxon>Bacillales</taxon>
        <taxon>Paenibacillaceae</taxon>
        <taxon>Paenibacillus</taxon>
    </lineage>
</organism>
<dbReference type="Pfam" id="PF13411">
    <property type="entry name" value="MerR_1"/>
    <property type="match status" value="1"/>
</dbReference>